<feature type="region of interest" description="Disordered" evidence="8">
    <location>
        <begin position="569"/>
        <end position="667"/>
    </location>
</feature>
<dbReference type="InterPro" id="IPR014001">
    <property type="entry name" value="Helicase_ATP-bd"/>
</dbReference>
<evidence type="ECO:0000259" key="9">
    <source>
        <dbReference type="PROSITE" id="PS51192"/>
    </source>
</evidence>
<keyword evidence="1 6" id="KW-0547">Nucleotide-binding</keyword>
<dbReference type="PROSITE" id="PS51194">
    <property type="entry name" value="HELICASE_CTER"/>
    <property type="match status" value="1"/>
</dbReference>
<dbReference type="CDD" id="cd17964">
    <property type="entry name" value="DEADc_MSS116"/>
    <property type="match status" value="1"/>
</dbReference>
<dbReference type="GO" id="GO:0003724">
    <property type="term" value="F:RNA helicase activity"/>
    <property type="evidence" value="ECO:0007669"/>
    <property type="project" value="UniProtKB-EC"/>
</dbReference>
<dbReference type="Gene3D" id="3.40.50.300">
    <property type="entry name" value="P-loop containing nucleotide triphosphate hydrolases"/>
    <property type="match status" value="2"/>
</dbReference>
<evidence type="ECO:0000256" key="1">
    <source>
        <dbReference type="ARBA" id="ARBA00022741"/>
    </source>
</evidence>
<dbReference type="InterPro" id="IPR011545">
    <property type="entry name" value="DEAD/DEAH_box_helicase_dom"/>
</dbReference>
<dbReference type="CDD" id="cd18787">
    <property type="entry name" value="SF2_C_DEAD"/>
    <property type="match status" value="1"/>
</dbReference>
<dbReference type="Pfam" id="PF00271">
    <property type="entry name" value="Helicase_C"/>
    <property type="match status" value="1"/>
</dbReference>
<evidence type="ECO:0000256" key="7">
    <source>
        <dbReference type="RuleBase" id="RU365068"/>
    </source>
</evidence>
<evidence type="ECO:0000313" key="11">
    <source>
        <dbReference type="EMBL" id="KAJ9138843.1"/>
    </source>
</evidence>
<feature type="domain" description="Helicase ATP-binding" evidence="9">
    <location>
        <begin position="115"/>
        <end position="308"/>
    </location>
</feature>
<dbReference type="AlphaFoldDB" id="A0AA38VLG6"/>
<dbReference type="InterPro" id="IPR027417">
    <property type="entry name" value="P-loop_NTPase"/>
</dbReference>
<feature type="compositionally biased region" description="Basic and acidic residues" evidence="8">
    <location>
        <begin position="656"/>
        <end position="667"/>
    </location>
</feature>
<comment type="domain">
    <text evidence="7">The Q motif is unique to and characteristic of the DEAD box family of RNA helicases and controls ATP binding and hydrolysis.</text>
</comment>
<dbReference type="SMART" id="SM00487">
    <property type="entry name" value="DEXDc"/>
    <property type="match status" value="1"/>
</dbReference>
<dbReference type="Proteomes" id="UP001174694">
    <property type="component" value="Unassembled WGS sequence"/>
</dbReference>
<feature type="compositionally biased region" description="Basic and acidic residues" evidence="8">
    <location>
        <begin position="586"/>
        <end position="618"/>
    </location>
</feature>
<dbReference type="GO" id="GO:0016787">
    <property type="term" value="F:hydrolase activity"/>
    <property type="evidence" value="ECO:0007669"/>
    <property type="project" value="UniProtKB-KW"/>
</dbReference>
<keyword evidence="5 7" id="KW-0694">RNA-binding</keyword>
<evidence type="ECO:0000313" key="12">
    <source>
        <dbReference type="Proteomes" id="UP001174694"/>
    </source>
</evidence>
<dbReference type="Pfam" id="PF00270">
    <property type="entry name" value="DEAD"/>
    <property type="match status" value="1"/>
</dbReference>
<gene>
    <name evidence="11" type="ORF">NKR23_g8230</name>
</gene>
<dbReference type="EC" id="3.6.4.13" evidence="7"/>
<comment type="function">
    <text evidence="7">RNA helicase.</text>
</comment>
<dbReference type="PROSITE" id="PS51192">
    <property type="entry name" value="HELICASE_ATP_BIND_1"/>
    <property type="match status" value="1"/>
</dbReference>
<dbReference type="EMBL" id="JANBVO010000028">
    <property type="protein sequence ID" value="KAJ9138843.1"/>
    <property type="molecule type" value="Genomic_DNA"/>
</dbReference>
<proteinExistence type="inferred from homology"/>
<sequence>MFRRSLARQVRLCRPARVSALPALSPLSRAALHNSPINHGAVASLSSLKSVLASRAYSSAAVADAQAPAPAPAAPAAPSTKFADLRSLGVHESVVRAITEGMGYENMTDVQSMTLGPALAGKDIVAQAKTGTGKTLAFLVPIIQNVINDEPRLGFREPGKYVRARADDIRSIIISPTRELAEQIAQEAEKLCRFTSVRVQRAVGGSNKSSMLRQTRRDGCHILVATPGRLLDLLSDEYSGIDAPNLTSLVLDEADRMLEVGFEKELHDIIRLLPDRSKKSRQTLLYSATIPQNVVQLARSYVNPNNFEFVQTVKADDVLTHHKVPQHIVPIKGYENYFPTLLELVERAMNGEHGPEPFKAIVFFQTTAMVELATDILHSAARAKRGSLPRILNIHSKKTQQQRTTAAETFKQERSAILLSSDVTARGMDFPNVTHVIQMGVPPSREQYIHRLGRTGRAQKSGQGWLIVSEKDVPAARDTLPGLPIKRHQGLESAQADLASGDQADLPKHVELVSEVLKQIDGSKFTFAYLSHFGGVDRREAARMVEQLNNWSRYGFGWDEPPAIPAGVVQKRGLGGIPGINIASTRRRDSYGGDRDRDRDHAPSGFERRDRYQDEDPFSRIAPRSGDRGQSRGRPRSGGWEQSGGRPRRSSFNGRGSREYSRPESSF</sequence>
<protein>
    <recommendedName>
        <fullName evidence="7">ATP-dependent RNA helicase</fullName>
        <ecNumber evidence="7">3.6.4.13</ecNumber>
    </recommendedName>
</protein>
<evidence type="ECO:0000256" key="8">
    <source>
        <dbReference type="SAM" id="MobiDB-lite"/>
    </source>
</evidence>
<dbReference type="GO" id="GO:0005524">
    <property type="term" value="F:ATP binding"/>
    <property type="evidence" value="ECO:0007669"/>
    <property type="project" value="UniProtKB-UniRule"/>
</dbReference>
<keyword evidence="3 6" id="KW-0347">Helicase</keyword>
<feature type="domain" description="Helicase C-terminal" evidence="10">
    <location>
        <begin position="340"/>
        <end position="499"/>
    </location>
</feature>
<organism evidence="11 12">
    <name type="scientific">Pleurostoma richardsiae</name>
    <dbReference type="NCBI Taxonomy" id="41990"/>
    <lineage>
        <taxon>Eukaryota</taxon>
        <taxon>Fungi</taxon>
        <taxon>Dikarya</taxon>
        <taxon>Ascomycota</taxon>
        <taxon>Pezizomycotina</taxon>
        <taxon>Sordariomycetes</taxon>
        <taxon>Sordariomycetidae</taxon>
        <taxon>Calosphaeriales</taxon>
        <taxon>Pleurostomataceae</taxon>
        <taxon>Pleurostoma</taxon>
    </lineage>
</organism>
<dbReference type="PANTHER" id="PTHR24031">
    <property type="entry name" value="RNA HELICASE"/>
    <property type="match status" value="1"/>
</dbReference>
<keyword evidence="4 6" id="KW-0067">ATP-binding</keyword>
<evidence type="ECO:0000256" key="5">
    <source>
        <dbReference type="ARBA" id="ARBA00022884"/>
    </source>
</evidence>
<accession>A0AA38VLG6</accession>
<dbReference type="InterPro" id="IPR001650">
    <property type="entry name" value="Helicase_C-like"/>
</dbReference>
<name>A0AA38VLG6_9PEZI</name>
<evidence type="ECO:0000256" key="6">
    <source>
        <dbReference type="RuleBase" id="RU000492"/>
    </source>
</evidence>
<dbReference type="PROSITE" id="PS00039">
    <property type="entry name" value="DEAD_ATP_HELICASE"/>
    <property type="match status" value="1"/>
</dbReference>
<keyword evidence="12" id="KW-1185">Reference proteome</keyword>
<comment type="caution">
    <text evidence="11">The sequence shown here is derived from an EMBL/GenBank/DDBJ whole genome shotgun (WGS) entry which is preliminary data.</text>
</comment>
<comment type="similarity">
    <text evidence="6">Belongs to the DEAD box helicase family.</text>
</comment>
<evidence type="ECO:0000256" key="4">
    <source>
        <dbReference type="ARBA" id="ARBA00022840"/>
    </source>
</evidence>
<evidence type="ECO:0000259" key="10">
    <source>
        <dbReference type="PROSITE" id="PS51194"/>
    </source>
</evidence>
<dbReference type="SMART" id="SM00490">
    <property type="entry name" value="HELICc"/>
    <property type="match status" value="1"/>
</dbReference>
<comment type="catalytic activity">
    <reaction evidence="7">
        <text>ATP + H2O = ADP + phosphate + H(+)</text>
        <dbReference type="Rhea" id="RHEA:13065"/>
        <dbReference type="ChEBI" id="CHEBI:15377"/>
        <dbReference type="ChEBI" id="CHEBI:15378"/>
        <dbReference type="ChEBI" id="CHEBI:30616"/>
        <dbReference type="ChEBI" id="CHEBI:43474"/>
        <dbReference type="ChEBI" id="CHEBI:456216"/>
        <dbReference type="EC" id="3.6.4.13"/>
    </reaction>
</comment>
<dbReference type="GO" id="GO:0003723">
    <property type="term" value="F:RNA binding"/>
    <property type="evidence" value="ECO:0007669"/>
    <property type="project" value="UniProtKB-UniRule"/>
</dbReference>
<dbReference type="SUPFAM" id="SSF52540">
    <property type="entry name" value="P-loop containing nucleoside triphosphate hydrolases"/>
    <property type="match status" value="2"/>
</dbReference>
<dbReference type="InterPro" id="IPR000629">
    <property type="entry name" value="RNA-helicase_DEAD-box_CS"/>
</dbReference>
<reference evidence="11" key="1">
    <citation type="submission" date="2022-07" db="EMBL/GenBank/DDBJ databases">
        <title>Fungi with potential for degradation of polypropylene.</title>
        <authorList>
            <person name="Gostincar C."/>
        </authorList>
    </citation>
    <scope>NUCLEOTIDE SEQUENCE</scope>
    <source>
        <strain evidence="11">EXF-13308</strain>
    </source>
</reference>
<evidence type="ECO:0000256" key="3">
    <source>
        <dbReference type="ARBA" id="ARBA00022806"/>
    </source>
</evidence>
<evidence type="ECO:0000256" key="2">
    <source>
        <dbReference type="ARBA" id="ARBA00022801"/>
    </source>
</evidence>
<keyword evidence="2 6" id="KW-0378">Hydrolase</keyword>